<dbReference type="SUPFAM" id="SSF56436">
    <property type="entry name" value="C-type lectin-like"/>
    <property type="match status" value="7"/>
</dbReference>
<dbReference type="Pfam" id="PF00754">
    <property type="entry name" value="F5_F8_type_C"/>
    <property type="match status" value="1"/>
</dbReference>
<evidence type="ECO:0000256" key="2">
    <source>
        <dbReference type="SAM" id="MobiDB-lite"/>
    </source>
</evidence>
<dbReference type="Proteomes" id="UP000683360">
    <property type="component" value="Unassembled WGS sequence"/>
</dbReference>
<dbReference type="Gene3D" id="2.60.120.260">
    <property type="entry name" value="Galactose-binding domain-like"/>
    <property type="match status" value="1"/>
</dbReference>
<evidence type="ECO:0000259" key="5">
    <source>
        <dbReference type="PROSITE" id="PS50041"/>
    </source>
</evidence>
<evidence type="ECO:0000313" key="7">
    <source>
        <dbReference type="EMBL" id="CAG2257094.1"/>
    </source>
</evidence>
<feature type="region of interest" description="Disordered" evidence="2">
    <location>
        <begin position="1332"/>
        <end position="1363"/>
    </location>
</feature>
<dbReference type="Pfam" id="PF01822">
    <property type="entry name" value="WSC"/>
    <property type="match status" value="1"/>
</dbReference>
<accession>A0A8S3VHE5</accession>
<evidence type="ECO:0000313" key="8">
    <source>
        <dbReference type="Proteomes" id="UP000683360"/>
    </source>
</evidence>
<dbReference type="CDD" id="cd00057">
    <property type="entry name" value="FA58C"/>
    <property type="match status" value="1"/>
</dbReference>
<feature type="domain" description="C-type lectin" evidence="5">
    <location>
        <begin position="939"/>
        <end position="1060"/>
    </location>
</feature>
<name>A0A8S3VHE5_MYTED</name>
<dbReference type="SMART" id="SM00321">
    <property type="entry name" value="WSC"/>
    <property type="match status" value="1"/>
</dbReference>
<evidence type="ECO:0000259" key="4">
    <source>
        <dbReference type="PROSITE" id="PS50022"/>
    </source>
</evidence>
<keyword evidence="3" id="KW-0812">Transmembrane</keyword>
<dbReference type="InterPro" id="IPR016187">
    <property type="entry name" value="CTDL_fold"/>
</dbReference>
<dbReference type="CDD" id="cd00037">
    <property type="entry name" value="CLECT"/>
    <property type="match status" value="6"/>
</dbReference>
<evidence type="ECO:0000259" key="6">
    <source>
        <dbReference type="PROSITE" id="PS51212"/>
    </source>
</evidence>
<dbReference type="PROSITE" id="PS50022">
    <property type="entry name" value="FA58C_3"/>
    <property type="match status" value="1"/>
</dbReference>
<dbReference type="InterPro" id="IPR000421">
    <property type="entry name" value="FA58C"/>
</dbReference>
<feature type="domain" description="C-type lectin" evidence="5">
    <location>
        <begin position="343"/>
        <end position="458"/>
    </location>
</feature>
<dbReference type="InterPro" id="IPR008979">
    <property type="entry name" value="Galactose-bd-like_sf"/>
</dbReference>
<dbReference type="SUPFAM" id="SSF49785">
    <property type="entry name" value="Galactose-binding domain-like"/>
    <property type="match status" value="1"/>
</dbReference>
<feature type="compositionally biased region" description="Polar residues" evidence="2">
    <location>
        <begin position="1257"/>
        <end position="1272"/>
    </location>
</feature>
<dbReference type="SMART" id="SM00034">
    <property type="entry name" value="CLECT"/>
    <property type="match status" value="7"/>
</dbReference>
<reference evidence="7" key="1">
    <citation type="submission" date="2021-03" db="EMBL/GenBank/DDBJ databases">
        <authorList>
            <person name="Bekaert M."/>
        </authorList>
    </citation>
    <scope>NUCLEOTIDE SEQUENCE</scope>
</reference>
<sequence>MIQITAIATQGRTGHDEYVTQYKIASSPDGHSFIMYSAFQRNALVFMGNMDDSTPRKHYLTLPIVARFIRIYPFAYHKKISLRWEVYGCPGPDSGTLIGCYADDKLSRDLSYEPYGDPSVGMWPPMCIHHCFSKGYYYAGLQNRYMCFCGNSYGKYGRSNTCNQPCYTRPSYKCGGITSNSVYTTGLTPVTKVCPPNWKSYNDKCYLLLFNQTSWLNARQDCRIMGGDLATVNSQAEQDLVYSIMSNKGASDVWIGLNDQQEQNFFEWINGEVTMYTNWNVNQPANTNSANENCVMINQTDGGWQDQNCDEPHQYLCMQAKSGSSQPTLPPQSPGCDIGWTGFRWSCYLFMDQTRSFARANQACKARGATLVQIDDRFEQAFLSSSLNSKSGMYWTDATNLVSPGTFKNFDNNKEVLYTNWAPNRPGNARSCVAMQTKTPAGLWIDTSCTVLSGAVCEKLGVGQTTPKPPTTTPAPVPCPKGWIEVNNYCYQVNAVQGSRQMPYRDADKDCRSQGASLASFHNSSDIDTLWRNNLVGSKVNFWIGLNDLTLVNTQRKYKWTDNSPLNFVNWDPNRPNNFHGTEDCTEVLSASGLWNDQNCQYHRNWICKVRKGANVHSRLVNRAPSAGPPGQCVGLINWTFYNNNCYIVMDGSGNNAKTWREARQVCQGYGADLVSIGSMLEQLFVQYQASNISSYTLWTGFSEIDNEFGYKWSDGTVPSYINWNPGEPNDYAGAEDCVELMVFNGKWNDAHCAEKKGFICKQVTGVKPPTTPTPLMTGYCPAGFRAHRNKCYKVFTTLKTWTDANTACQALWGRRKGYYLASIGNVFENAFVTTLLQGSGVEPWIGLKQRSNHQFYWVDNTDLTYTNWDVGQPARPQVGPSGNSAVCTRIYSALHNAGRWSASPCSLKKGYICATNKKSYITTPEAIPNPCPSGYLSYGMDCFQYVPTKATWSAADADCKSRKSFLATLSNPFEQNFLFLMINDPKVRPSKSSVWIGLNDVQLWNSGSYSWTQTGWSVIYTNWDNGQPKRASGGGCVAANISGQWADTACSQALPYVCKSTTGTPPATPPGPNGQCPGPGWISYGPKCYRFYYKTSVSYLDATLNCSRQQASMVSLHSMDQNTFLINTLKSYTVQSEGLWLGFHKSTSAGFQWYDKSTPQFINWDQGQPSGKTQRGNQENCVEIRSWNGKWNDVDCSETRGYICEKMQVVDTADNSTPGPQKSTVATPTKTPTIVPPTITPPYPGKQTAGIPSRPTGKTPSRQTQKTNSPLPTIPHISPYTGTPVPQSVHQGAPSKNGLSSGAIIGIVIGLIVALALPTIGIVLWKRRQPHTNQNGTPGGFENSTYQLDTKHETETSGETDS</sequence>
<keyword evidence="3" id="KW-1133">Transmembrane helix</keyword>
<feature type="domain" description="WSC" evidence="6">
    <location>
        <begin position="94"/>
        <end position="186"/>
    </location>
</feature>
<dbReference type="PANTHER" id="PTHR22803">
    <property type="entry name" value="MANNOSE, PHOSPHOLIPASE, LECTIN RECEPTOR RELATED"/>
    <property type="match status" value="1"/>
</dbReference>
<dbReference type="InterPro" id="IPR002889">
    <property type="entry name" value="WSC_carb-bd"/>
</dbReference>
<dbReference type="PROSITE" id="PS00615">
    <property type="entry name" value="C_TYPE_LECTIN_1"/>
    <property type="match status" value="6"/>
</dbReference>
<feature type="domain" description="F5/8 type C" evidence="4">
    <location>
        <begin position="1"/>
        <end position="89"/>
    </location>
</feature>
<dbReference type="PROSITE" id="PS51212">
    <property type="entry name" value="WSC"/>
    <property type="match status" value="1"/>
</dbReference>
<dbReference type="InterPro" id="IPR001304">
    <property type="entry name" value="C-type_lectin-like"/>
</dbReference>
<dbReference type="OrthoDB" id="6161136at2759"/>
<feature type="compositionally biased region" description="Pro residues" evidence="2">
    <location>
        <begin position="1235"/>
        <end position="1245"/>
    </location>
</feature>
<keyword evidence="8" id="KW-1185">Reference proteome</keyword>
<dbReference type="PROSITE" id="PS01286">
    <property type="entry name" value="FA58C_2"/>
    <property type="match status" value="1"/>
</dbReference>
<feature type="domain" description="C-type lectin" evidence="5">
    <location>
        <begin position="486"/>
        <end position="609"/>
    </location>
</feature>
<feature type="compositionally biased region" description="Low complexity" evidence="2">
    <location>
        <begin position="1225"/>
        <end position="1234"/>
    </location>
</feature>
<comment type="caution">
    <text evidence="7">The sequence shown here is derived from an EMBL/GenBank/DDBJ whole genome shotgun (WGS) entry which is preliminary data.</text>
</comment>
<feature type="transmembrane region" description="Helical" evidence="3">
    <location>
        <begin position="1304"/>
        <end position="1326"/>
    </location>
</feature>
<dbReference type="Gene3D" id="3.10.100.10">
    <property type="entry name" value="Mannose-Binding Protein A, subunit A"/>
    <property type="match status" value="7"/>
</dbReference>
<feature type="compositionally biased region" description="Polar residues" evidence="2">
    <location>
        <begin position="1214"/>
        <end position="1224"/>
    </location>
</feature>
<feature type="domain" description="C-type lectin" evidence="5">
    <location>
        <begin position="201"/>
        <end position="318"/>
    </location>
</feature>
<feature type="domain" description="C-type lectin" evidence="5">
    <location>
        <begin position="1085"/>
        <end position="1206"/>
    </location>
</feature>
<feature type="domain" description="C-type lectin" evidence="5">
    <location>
        <begin position="642"/>
        <end position="762"/>
    </location>
</feature>
<keyword evidence="3" id="KW-0472">Membrane</keyword>
<organism evidence="7 8">
    <name type="scientific">Mytilus edulis</name>
    <name type="common">Blue mussel</name>
    <dbReference type="NCBI Taxonomy" id="6550"/>
    <lineage>
        <taxon>Eukaryota</taxon>
        <taxon>Metazoa</taxon>
        <taxon>Spiralia</taxon>
        <taxon>Lophotrochozoa</taxon>
        <taxon>Mollusca</taxon>
        <taxon>Bivalvia</taxon>
        <taxon>Autobranchia</taxon>
        <taxon>Pteriomorphia</taxon>
        <taxon>Mytilida</taxon>
        <taxon>Mytiloidea</taxon>
        <taxon>Mytilidae</taxon>
        <taxon>Mytilinae</taxon>
        <taxon>Mytilus</taxon>
    </lineage>
</organism>
<dbReference type="InterPro" id="IPR050111">
    <property type="entry name" value="C-type_lectin/snaclec_domain"/>
</dbReference>
<evidence type="ECO:0000256" key="1">
    <source>
        <dbReference type="ARBA" id="ARBA00023157"/>
    </source>
</evidence>
<protein>
    <submittedName>
        <fullName evidence="7">MRC</fullName>
    </submittedName>
</protein>
<feature type="region of interest" description="Disordered" evidence="2">
    <location>
        <begin position="1213"/>
        <end position="1278"/>
    </location>
</feature>
<dbReference type="PROSITE" id="PS50041">
    <property type="entry name" value="C_TYPE_LECTIN_2"/>
    <property type="match status" value="7"/>
</dbReference>
<proteinExistence type="predicted"/>
<evidence type="ECO:0000256" key="3">
    <source>
        <dbReference type="SAM" id="Phobius"/>
    </source>
</evidence>
<feature type="domain" description="C-type lectin" evidence="5">
    <location>
        <begin position="788"/>
        <end position="915"/>
    </location>
</feature>
<keyword evidence="1" id="KW-1015">Disulfide bond</keyword>
<feature type="compositionally biased region" description="Polar residues" evidence="2">
    <location>
        <begin position="1332"/>
        <end position="1349"/>
    </location>
</feature>
<dbReference type="InterPro" id="IPR018378">
    <property type="entry name" value="C-type_lectin_CS"/>
</dbReference>
<dbReference type="EMBL" id="CAJPWZ010003320">
    <property type="protein sequence ID" value="CAG2257094.1"/>
    <property type="molecule type" value="Genomic_DNA"/>
</dbReference>
<dbReference type="InterPro" id="IPR016186">
    <property type="entry name" value="C-type_lectin-like/link_sf"/>
</dbReference>
<gene>
    <name evidence="7" type="ORF">MEDL_68372</name>
</gene>
<dbReference type="Pfam" id="PF00059">
    <property type="entry name" value="Lectin_C"/>
    <property type="match status" value="7"/>
</dbReference>